<comment type="subcellular location">
    <subcellularLocation>
        <location evidence="9">Cell membrane</location>
        <topology evidence="9">Multi-pass membrane protein</topology>
    </subcellularLocation>
</comment>
<evidence type="ECO:0000256" key="9">
    <source>
        <dbReference type="HAMAP-Rule" id="MF_00161"/>
    </source>
</evidence>
<dbReference type="PRINTS" id="PR00781">
    <property type="entry name" value="LIPOSIGPTASE"/>
</dbReference>
<evidence type="ECO:0000256" key="2">
    <source>
        <dbReference type="ARBA" id="ARBA00022475"/>
    </source>
</evidence>
<dbReference type="RefSeq" id="WP_193536788.1">
    <property type="nucleotide sequence ID" value="NZ_JADCLJ010000020.1"/>
</dbReference>
<reference evidence="12 13" key="1">
    <citation type="submission" date="2020-10" db="EMBL/GenBank/DDBJ databases">
        <title>Bacillus sp. HD4P25, an endophyte from a halophyte.</title>
        <authorList>
            <person name="Sun J.-Q."/>
        </authorList>
    </citation>
    <scope>NUCLEOTIDE SEQUENCE [LARGE SCALE GENOMIC DNA]</scope>
    <source>
        <strain evidence="12 13">YIM 93174</strain>
    </source>
</reference>
<evidence type="ECO:0000256" key="5">
    <source>
        <dbReference type="ARBA" id="ARBA00022750"/>
    </source>
</evidence>
<name>A0ABR9QK26_9BACI</name>
<evidence type="ECO:0000313" key="13">
    <source>
        <dbReference type="Proteomes" id="UP001516662"/>
    </source>
</evidence>
<keyword evidence="6 9" id="KW-0378">Hydrolase</keyword>
<keyword evidence="8 9" id="KW-0472">Membrane</keyword>
<evidence type="ECO:0000256" key="1">
    <source>
        <dbReference type="ARBA" id="ARBA00006139"/>
    </source>
</evidence>
<protein>
    <recommendedName>
        <fullName evidence="9">Lipoprotein signal peptidase</fullName>
        <ecNumber evidence="9">3.4.23.36</ecNumber>
    </recommendedName>
    <alternativeName>
        <fullName evidence="9">Prolipoprotein signal peptidase</fullName>
    </alternativeName>
    <alternativeName>
        <fullName evidence="9">Signal peptidase II</fullName>
        <shortName evidence="9">SPase II</shortName>
    </alternativeName>
</protein>
<dbReference type="Pfam" id="PF01252">
    <property type="entry name" value="Peptidase_A8"/>
    <property type="match status" value="1"/>
</dbReference>
<feature type="active site" evidence="9">
    <location>
        <position position="129"/>
    </location>
</feature>
<evidence type="ECO:0000256" key="6">
    <source>
        <dbReference type="ARBA" id="ARBA00022801"/>
    </source>
</evidence>
<dbReference type="PROSITE" id="PS00855">
    <property type="entry name" value="SPASE_II"/>
    <property type="match status" value="1"/>
</dbReference>
<proteinExistence type="inferred from homology"/>
<gene>
    <name evidence="9 12" type="primary">lspA</name>
    <name evidence="12" type="ORF">IMZ08_12095</name>
</gene>
<dbReference type="PANTHER" id="PTHR33695:SF1">
    <property type="entry name" value="LIPOPROTEIN SIGNAL PEPTIDASE"/>
    <property type="match status" value="1"/>
</dbReference>
<evidence type="ECO:0000256" key="7">
    <source>
        <dbReference type="ARBA" id="ARBA00022989"/>
    </source>
</evidence>
<dbReference type="HAMAP" id="MF_00161">
    <property type="entry name" value="LspA"/>
    <property type="match status" value="1"/>
</dbReference>
<keyword evidence="2 9" id="KW-1003">Cell membrane</keyword>
<dbReference type="GO" id="GO:0004190">
    <property type="term" value="F:aspartic-type endopeptidase activity"/>
    <property type="evidence" value="ECO:0007669"/>
    <property type="project" value="UniProtKB-EC"/>
</dbReference>
<evidence type="ECO:0000313" key="12">
    <source>
        <dbReference type="EMBL" id="MBE4908799.1"/>
    </source>
</evidence>
<keyword evidence="13" id="KW-1185">Reference proteome</keyword>
<evidence type="ECO:0000256" key="8">
    <source>
        <dbReference type="ARBA" id="ARBA00023136"/>
    </source>
</evidence>
<evidence type="ECO:0000256" key="10">
    <source>
        <dbReference type="RuleBase" id="RU000594"/>
    </source>
</evidence>
<dbReference type="InterPro" id="IPR001872">
    <property type="entry name" value="Peptidase_A8"/>
</dbReference>
<feature type="transmembrane region" description="Helical" evidence="9">
    <location>
        <begin position="87"/>
        <end position="105"/>
    </location>
</feature>
<comment type="caution">
    <text evidence="12">The sequence shown here is derived from an EMBL/GenBank/DDBJ whole genome shotgun (WGS) entry which is preliminary data.</text>
</comment>
<evidence type="ECO:0000256" key="4">
    <source>
        <dbReference type="ARBA" id="ARBA00022692"/>
    </source>
</evidence>
<comment type="caution">
    <text evidence="9">Lacks conserved residue(s) required for the propagation of feature annotation.</text>
</comment>
<comment type="similarity">
    <text evidence="1 9 11">Belongs to the peptidase A8 family.</text>
</comment>
<sequence length="155" mass="17695">MIYYLIALVIIVFDQITKWAIVTYMSLGESITVIESFLYITSHRNRGAAWGILQGQMWFFYIITVVVVIILITYIQKLPKNQRIMGYALGLMLGGAIGNFIDRIFRKEVVDFINTYIFTYDFPIFNIADSALVVGVGIILVLTLFEGKFKEGESK</sequence>
<keyword evidence="3 9" id="KW-0645">Protease</keyword>
<evidence type="ECO:0000256" key="3">
    <source>
        <dbReference type="ARBA" id="ARBA00022670"/>
    </source>
</evidence>
<comment type="function">
    <text evidence="9 10">This protein specifically catalyzes the removal of signal peptides from prolipoproteins.</text>
</comment>
<accession>A0ABR9QK26</accession>
<keyword evidence="4 9" id="KW-0812">Transmembrane</keyword>
<dbReference type="PANTHER" id="PTHR33695">
    <property type="entry name" value="LIPOPROTEIN SIGNAL PEPTIDASE"/>
    <property type="match status" value="1"/>
</dbReference>
<organism evidence="12 13">
    <name type="scientific">Litchfieldia luteola</name>
    <dbReference type="NCBI Taxonomy" id="682179"/>
    <lineage>
        <taxon>Bacteria</taxon>
        <taxon>Bacillati</taxon>
        <taxon>Bacillota</taxon>
        <taxon>Bacilli</taxon>
        <taxon>Bacillales</taxon>
        <taxon>Bacillaceae</taxon>
        <taxon>Litchfieldia</taxon>
    </lineage>
</organism>
<keyword evidence="7 9" id="KW-1133">Transmembrane helix</keyword>
<keyword evidence="5 9" id="KW-0064">Aspartyl protease</keyword>
<comment type="pathway">
    <text evidence="9">Protein modification; lipoprotein biosynthesis (signal peptide cleavage).</text>
</comment>
<feature type="active site" evidence="9">
    <location>
        <position position="111"/>
    </location>
</feature>
<dbReference type="EMBL" id="JADCLJ010000020">
    <property type="protein sequence ID" value="MBE4908799.1"/>
    <property type="molecule type" value="Genomic_DNA"/>
</dbReference>
<dbReference type="NCBIfam" id="TIGR00077">
    <property type="entry name" value="lspA"/>
    <property type="match status" value="1"/>
</dbReference>
<evidence type="ECO:0000256" key="11">
    <source>
        <dbReference type="RuleBase" id="RU004181"/>
    </source>
</evidence>
<dbReference type="Proteomes" id="UP001516662">
    <property type="component" value="Unassembled WGS sequence"/>
</dbReference>
<feature type="transmembrane region" description="Helical" evidence="9">
    <location>
        <begin position="125"/>
        <end position="145"/>
    </location>
</feature>
<dbReference type="EC" id="3.4.23.36" evidence="9"/>
<comment type="catalytic activity">
    <reaction evidence="9 10">
        <text>Release of signal peptides from bacterial membrane prolipoproteins. Hydrolyzes -Xaa-Yaa-Zaa-|-(S,diacylglyceryl)Cys-, in which Xaa is hydrophobic (preferably Leu), and Yaa (Ala or Ser) and Zaa (Gly or Ala) have small, neutral side chains.</text>
        <dbReference type="EC" id="3.4.23.36"/>
    </reaction>
</comment>
<feature type="transmembrane region" description="Helical" evidence="9">
    <location>
        <begin position="58"/>
        <end position="75"/>
    </location>
</feature>